<sequence>MLETERQSIESECADGSLSESSFHLLSWEKRATLQTRWEVGMAELSAMDCVDIMPLDIALEDLSLKEDNERNLAPPPL</sequence>
<accession>L5LE99</accession>
<proteinExistence type="predicted"/>
<reference evidence="2" key="1">
    <citation type="journal article" date="2013" name="Science">
        <title>Comparative analysis of bat genomes provides insight into the evolution of flight and immunity.</title>
        <authorList>
            <person name="Zhang G."/>
            <person name="Cowled C."/>
            <person name="Shi Z."/>
            <person name="Huang Z."/>
            <person name="Bishop-Lilly K.A."/>
            <person name="Fang X."/>
            <person name="Wynne J.W."/>
            <person name="Xiong Z."/>
            <person name="Baker M.L."/>
            <person name="Zhao W."/>
            <person name="Tachedjian M."/>
            <person name="Zhu Y."/>
            <person name="Zhou P."/>
            <person name="Jiang X."/>
            <person name="Ng J."/>
            <person name="Yang L."/>
            <person name="Wu L."/>
            <person name="Xiao J."/>
            <person name="Feng Y."/>
            <person name="Chen Y."/>
            <person name="Sun X."/>
            <person name="Zhang Y."/>
            <person name="Marsh G.A."/>
            <person name="Crameri G."/>
            <person name="Broder C.C."/>
            <person name="Frey K.G."/>
            <person name="Wang L.F."/>
            <person name="Wang J."/>
        </authorList>
    </citation>
    <scope>NUCLEOTIDE SEQUENCE [LARGE SCALE GENOMIC DNA]</scope>
</reference>
<evidence type="ECO:0000313" key="1">
    <source>
        <dbReference type="EMBL" id="ELK24507.1"/>
    </source>
</evidence>
<dbReference type="Proteomes" id="UP000010556">
    <property type="component" value="Unassembled WGS sequence"/>
</dbReference>
<dbReference type="EMBL" id="KB112836">
    <property type="protein sequence ID" value="ELK24507.1"/>
    <property type="molecule type" value="Genomic_DNA"/>
</dbReference>
<name>L5LE99_MYODS</name>
<dbReference type="AlphaFoldDB" id="L5LE99"/>
<gene>
    <name evidence="1" type="ORF">MDA_GLEAN10005959</name>
</gene>
<organism evidence="1 2">
    <name type="scientific">Myotis davidii</name>
    <name type="common">David's myotis</name>
    <dbReference type="NCBI Taxonomy" id="225400"/>
    <lineage>
        <taxon>Eukaryota</taxon>
        <taxon>Metazoa</taxon>
        <taxon>Chordata</taxon>
        <taxon>Craniata</taxon>
        <taxon>Vertebrata</taxon>
        <taxon>Euteleostomi</taxon>
        <taxon>Mammalia</taxon>
        <taxon>Eutheria</taxon>
        <taxon>Laurasiatheria</taxon>
        <taxon>Chiroptera</taxon>
        <taxon>Yangochiroptera</taxon>
        <taxon>Vespertilionidae</taxon>
        <taxon>Myotis</taxon>
    </lineage>
</organism>
<protein>
    <submittedName>
        <fullName evidence="1">E3 ubiquitin-protein ligase KCMF1</fullName>
    </submittedName>
</protein>
<evidence type="ECO:0000313" key="2">
    <source>
        <dbReference type="Proteomes" id="UP000010556"/>
    </source>
</evidence>
<keyword evidence="2" id="KW-1185">Reference proteome</keyword>